<accession>A0A1I0Y1B2</accession>
<protein>
    <submittedName>
        <fullName evidence="1">Uncharacterized protein</fullName>
    </submittedName>
</protein>
<organism evidence="1 2">
    <name type="scientific">Amycolatopsis marina</name>
    <dbReference type="NCBI Taxonomy" id="490629"/>
    <lineage>
        <taxon>Bacteria</taxon>
        <taxon>Bacillati</taxon>
        <taxon>Actinomycetota</taxon>
        <taxon>Actinomycetes</taxon>
        <taxon>Pseudonocardiales</taxon>
        <taxon>Pseudonocardiaceae</taxon>
        <taxon>Amycolatopsis</taxon>
    </lineage>
</organism>
<evidence type="ECO:0000313" key="1">
    <source>
        <dbReference type="EMBL" id="SFB07091.1"/>
    </source>
</evidence>
<dbReference type="EMBL" id="FOKG01000004">
    <property type="protein sequence ID" value="SFB07091.1"/>
    <property type="molecule type" value="Genomic_DNA"/>
</dbReference>
<dbReference type="STRING" id="490629.SAMN05216266_104171"/>
<gene>
    <name evidence="1" type="ORF">SAMN05216266_104171</name>
</gene>
<reference evidence="2" key="1">
    <citation type="submission" date="2016-10" db="EMBL/GenBank/DDBJ databases">
        <authorList>
            <person name="Varghese N."/>
            <person name="Submissions S."/>
        </authorList>
    </citation>
    <scope>NUCLEOTIDE SEQUENCE [LARGE SCALE GENOMIC DNA]</scope>
    <source>
        <strain evidence="2">CGMCC 4.3568</strain>
    </source>
</reference>
<proteinExistence type="predicted"/>
<dbReference type="AlphaFoldDB" id="A0A1I0Y1B2"/>
<dbReference type="Proteomes" id="UP000243799">
    <property type="component" value="Unassembled WGS sequence"/>
</dbReference>
<name>A0A1I0Y1B2_9PSEU</name>
<evidence type="ECO:0000313" key="2">
    <source>
        <dbReference type="Proteomes" id="UP000243799"/>
    </source>
</evidence>
<sequence length="105" mass="11116">MSMGQKHCLSLNRGTCDTVHVSDEPVSTAEITRALRSVRPASYRIEAAPNGPALALVMNASPSGRRNAADRIVRLLGEHGLGLDVPDPVDALTAETVSFAVVRLP</sequence>
<keyword evidence="2" id="KW-1185">Reference proteome</keyword>